<keyword evidence="2" id="KW-1133">Transmembrane helix</keyword>
<evidence type="ECO:0000256" key="2">
    <source>
        <dbReference type="SAM" id="Phobius"/>
    </source>
</evidence>
<dbReference type="Gene3D" id="1.20.120.20">
    <property type="entry name" value="Apolipoprotein"/>
    <property type="match status" value="1"/>
</dbReference>
<organism evidence="4 5">
    <name type="scientific">Cytobacillus firmus</name>
    <name type="common">Bacillus firmus</name>
    <dbReference type="NCBI Taxonomy" id="1399"/>
    <lineage>
        <taxon>Bacteria</taxon>
        <taxon>Bacillati</taxon>
        <taxon>Bacillota</taxon>
        <taxon>Bacilli</taxon>
        <taxon>Bacillales</taxon>
        <taxon>Bacillaceae</taxon>
        <taxon>Cytobacillus</taxon>
    </lineage>
</organism>
<dbReference type="Pfam" id="PF10145">
    <property type="entry name" value="PhageMin_Tail"/>
    <property type="match status" value="1"/>
</dbReference>
<protein>
    <submittedName>
        <fullName evidence="4">Phage tail tape measure protein</fullName>
    </submittedName>
</protein>
<dbReference type="EMBL" id="CP107027">
    <property type="protein sequence ID" value="UYG93183.1"/>
    <property type="molecule type" value="Genomic_DNA"/>
</dbReference>
<sequence>MADGRIEIDTRINDDGVEQGFRDLQTRMSEVGESLRTTGENLSKYLSLPLAAAGGAAMKFANDVDVATGRVQAGLGLTEKEAKKLVDVAKDVWVEGWGESLEEVSDAIVTVRNNMGDLNDEDLSKVTQGAYMLAERFDADLNESTRAAGQLMKDFGVDSSKAMDMLTWGFQNGLDYTGEFLDTIREYSPQFSELGYTGEQTLNALKAGFDAGAWSLDKVGDAIKESHLRMGALDKATVEAYQSMGLNAEEYVGKIAKGGEEGNKAFQEIIGKLMKVEDATLRNQLATDLFGTQYEDLREKVIFSMAGASKSIKGLEGTTQRAADALHNNFGERLQKMFRNMMFSLEPLGHILLDMADRVLPIVTNAIKQLSDWFNNLSPTAQNVVVVIGLLLAALGPLLTVIGFVAQGVGVLAGLFGSITAPIAIVIAGIALLVGALVAAYTNSETFRDKVNGAFLKIKEIGLQVFEVVASFIGEKIAQIKQFWDEVGPQFLEAVTNVFNGIKAVIDFVMPAVLFVVQLVWDSIKGVINGALDIILGAIKVFSGLFTADWSLMWEGIKQLLGGAVEFIWNLLNLMFIGRILKGIGAFVKGGVNLIKEFGTSIVNFFKNTWNSAWNLVDDFVDAVITLFNLFRTRGNTIFQSFSGVIKSIWTSIKTGVVNSAQGLRFGAESAFNGLKTAVSTIFNKIRDFITNPIETAKDTVLGIINTIVRAFNKMKIKIPKPKLPKVSVSMKTGFMGVQYPDFDVQWLEKGGIVPPNSPGLYGLGDNKMYDEAAIPLSPSVLGMIGQKIADNMPVSNSASGDVQKTIQLIMPNVRTEKDARGISQKLASLENRALRVGGINP</sequence>
<dbReference type="PANTHER" id="PTHR37813">
    <property type="entry name" value="FELS-2 PROPHAGE PROTEIN"/>
    <property type="match status" value="1"/>
</dbReference>
<dbReference type="InterPro" id="IPR010090">
    <property type="entry name" value="Phage_tape_meas"/>
</dbReference>
<evidence type="ECO:0000313" key="5">
    <source>
        <dbReference type="Proteomes" id="UP001163104"/>
    </source>
</evidence>
<accession>A0AA46P974</accession>
<reference evidence="4" key="1">
    <citation type="submission" date="2022-10" db="EMBL/GenBank/DDBJ databases">
        <title>Mechanism of multi-heavy metal repair in Cytobacillus Firmus M7.</title>
        <authorList>
            <person name="Li X."/>
            <person name="Yu C."/>
        </authorList>
    </citation>
    <scope>NUCLEOTIDE SEQUENCE</scope>
    <source>
        <strain evidence="4">M7</strain>
    </source>
</reference>
<dbReference type="NCBIfam" id="TIGR01760">
    <property type="entry name" value="tape_meas_TP901"/>
    <property type="match status" value="1"/>
</dbReference>
<dbReference type="PANTHER" id="PTHR37813:SF1">
    <property type="entry name" value="FELS-2 PROPHAGE PROTEIN"/>
    <property type="match status" value="1"/>
</dbReference>
<evidence type="ECO:0000259" key="3">
    <source>
        <dbReference type="Pfam" id="PF10145"/>
    </source>
</evidence>
<proteinExistence type="predicted"/>
<keyword evidence="2" id="KW-0472">Membrane</keyword>
<dbReference type="AlphaFoldDB" id="A0AA46P974"/>
<feature type="transmembrane region" description="Helical" evidence="2">
    <location>
        <begin position="412"/>
        <end position="441"/>
    </location>
</feature>
<evidence type="ECO:0000313" key="4">
    <source>
        <dbReference type="EMBL" id="UYG93183.1"/>
    </source>
</evidence>
<feature type="transmembrane region" description="Helical" evidence="2">
    <location>
        <begin position="384"/>
        <end position="405"/>
    </location>
</feature>
<name>A0AA46P974_CYTFI</name>
<dbReference type="SUPFAM" id="SSF48371">
    <property type="entry name" value="ARM repeat"/>
    <property type="match status" value="1"/>
</dbReference>
<feature type="transmembrane region" description="Helical" evidence="2">
    <location>
        <begin position="501"/>
        <end position="521"/>
    </location>
</feature>
<feature type="transmembrane region" description="Helical" evidence="2">
    <location>
        <begin position="528"/>
        <end position="548"/>
    </location>
</feature>
<feature type="transmembrane region" description="Helical" evidence="2">
    <location>
        <begin position="560"/>
        <end position="581"/>
    </location>
</feature>
<dbReference type="RefSeq" id="WP_263599075.1">
    <property type="nucleotide sequence ID" value="NZ_CP107027.1"/>
</dbReference>
<dbReference type="Proteomes" id="UP001163104">
    <property type="component" value="Chromosome"/>
</dbReference>
<evidence type="ECO:0000256" key="1">
    <source>
        <dbReference type="ARBA" id="ARBA00022612"/>
    </source>
</evidence>
<gene>
    <name evidence="4" type="ORF">OD459_12885</name>
</gene>
<dbReference type="InterPro" id="IPR016024">
    <property type="entry name" value="ARM-type_fold"/>
</dbReference>
<keyword evidence="1" id="KW-1188">Viral release from host cell</keyword>
<feature type="domain" description="Phage tail tape measure protein" evidence="3">
    <location>
        <begin position="96"/>
        <end position="291"/>
    </location>
</feature>
<keyword evidence="2" id="KW-0812">Transmembrane</keyword>